<gene>
    <name evidence="5" type="ORF">F6X51_08265</name>
</gene>
<evidence type="ECO:0000313" key="6">
    <source>
        <dbReference type="Proteomes" id="UP000441523"/>
    </source>
</evidence>
<dbReference type="PROSITE" id="PS51063">
    <property type="entry name" value="HTH_CRP_2"/>
    <property type="match status" value="1"/>
</dbReference>
<dbReference type="AlphaFoldDB" id="A0A6N6MUS2"/>
<accession>A0A6N6MUS2</accession>
<dbReference type="SUPFAM" id="SSF46785">
    <property type="entry name" value="Winged helix' DNA-binding domain"/>
    <property type="match status" value="1"/>
</dbReference>
<evidence type="ECO:0000256" key="3">
    <source>
        <dbReference type="ARBA" id="ARBA00023163"/>
    </source>
</evidence>
<dbReference type="GO" id="GO:0006355">
    <property type="term" value="P:regulation of DNA-templated transcription"/>
    <property type="evidence" value="ECO:0007669"/>
    <property type="project" value="InterPro"/>
</dbReference>
<dbReference type="SUPFAM" id="SSF51206">
    <property type="entry name" value="cAMP-binding domain-like"/>
    <property type="match status" value="1"/>
</dbReference>
<sequence>MIGISDPRMAGRFMGAQDGAMPSVLLMRLEHAAALGPCDRAALAAAVSTFERVPARSVLVQEADRPRTGYAIVEGFACHYRQGRDGKRQITALLLPGDLYDPQASILGGADYGVATLTGCLVAAIGAPALERLKLEHPRIARALTWALLTEASTAREWIVGLGTRPAGKRFAHLICELQARLQAVGLASETRYRLPLTWEDLADTLGISLVHMNRVAQELRDTGLIIFRDKILTIEDPARLRVFADFNPAYLHLTPPAA</sequence>
<evidence type="ECO:0000259" key="4">
    <source>
        <dbReference type="PROSITE" id="PS51063"/>
    </source>
</evidence>
<dbReference type="InterPro" id="IPR018490">
    <property type="entry name" value="cNMP-bd_dom_sf"/>
</dbReference>
<dbReference type="InterPro" id="IPR036388">
    <property type="entry name" value="WH-like_DNA-bd_sf"/>
</dbReference>
<proteinExistence type="predicted"/>
<evidence type="ECO:0000256" key="1">
    <source>
        <dbReference type="ARBA" id="ARBA00023015"/>
    </source>
</evidence>
<protein>
    <submittedName>
        <fullName evidence="5">Crp/Fnr family transcriptional regulator</fullName>
    </submittedName>
</protein>
<organism evidence="5 6">
    <name type="scientific">Methylobacterium planeticum</name>
    <dbReference type="NCBI Taxonomy" id="2615211"/>
    <lineage>
        <taxon>Bacteria</taxon>
        <taxon>Pseudomonadati</taxon>
        <taxon>Pseudomonadota</taxon>
        <taxon>Alphaproteobacteria</taxon>
        <taxon>Hyphomicrobiales</taxon>
        <taxon>Methylobacteriaceae</taxon>
        <taxon>Methylobacterium</taxon>
    </lineage>
</organism>
<dbReference type="InterPro" id="IPR014710">
    <property type="entry name" value="RmlC-like_jellyroll"/>
</dbReference>
<dbReference type="EMBL" id="VZZJ01000005">
    <property type="protein sequence ID" value="KAB1074356.1"/>
    <property type="molecule type" value="Genomic_DNA"/>
</dbReference>
<name>A0A6N6MUS2_9HYPH</name>
<dbReference type="RefSeq" id="WP_150962752.1">
    <property type="nucleotide sequence ID" value="NZ_VZZJ01000005.1"/>
</dbReference>
<keyword evidence="3" id="KW-0804">Transcription</keyword>
<dbReference type="CDD" id="cd00038">
    <property type="entry name" value="CAP_ED"/>
    <property type="match status" value="1"/>
</dbReference>
<reference evidence="5 6" key="1">
    <citation type="submission" date="2019-09" db="EMBL/GenBank/DDBJ databases">
        <title>YIM 132548 draft genome.</title>
        <authorList>
            <person name="Jiang L."/>
        </authorList>
    </citation>
    <scope>NUCLEOTIDE SEQUENCE [LARGE SCALE GENOMIC DNA]</scope>
    <source>
        <strain evidence="5 6">YIM 132548</strain>
    </source>
</reference>
<keyword evidence="6" id="KW-1185">Reference proteome</keyword>
<dbReference type="Gene3D" id="2.60.120.10">
    <property type="entry name" value="Jelly Rolls"/>
    <property type="match status" value="1"/>
</dbReference>
<dbReference type="InterPro" id="IPR012318">
    <property type="entry name" value="HTH_CRP"/>
</dbReference>
<dbReference type="GO" id="GO:0003677">
    <property type="term" value="F:DNA binding"/>
    <property type="evidence" value="ECO:0007669"/>
    <property type="project" value="UniProtKB-KW"/>
</dbReference>
<dbReference type="InterPro" id="IPR000595">
    <property type="entry name" value="cNMP-bd_dom"/>
</dbReference>
<keyword evidence="2" id="KW-0238">DNA-binding</keyword>
<dbReference type="Proteomes" id="UP000441523">
    <property type="component" value="Unassembled WGS sequence"/>
</dbReference>
<keyword evidence="1" id="KW-0805">Transcription regulation</keyword>
<dbReference type="Pfam" id="PF00027">
    <property type="entry name" value="cNMP_binding"/>
    <property type="match status" value="1"/>
</dbReference>
<dbReference type="Gene3D" id="1.10.10.10">
    <property type="entry name" value="Winged helix-like DNA-binding domain superfamily/Winged helix DNA-binding domain"/>
    <property type="match status" value="1"/>
</dbReference>
<comment type="caution">
    <text evidence="5">The sequence shown here is derived from an EMBL/GenBank/DDBJ whole genome shotgun (WGS) entry which is preliminary data.</text>
</comment>
<feature type="domain" description="HTH crp-type" evidence="4">
    <location>
        <begin position="165"/>
        <end position="239"/>
    </location>
</feature>
<evidence type="ECO:0000256" key="2">
    <source>
        <dbReference type="ARBA" id="ARBA00023125"/>
    </source>
</evidence>
<dbReference type="InterPro" id="IPR036390">
    <property type="entry name" value="WH_DNA-bd_sf"/>
</dbReference>
<dbReference type="Pfam" id="PF13545">
    <property type="entry name" value="HTH_Crp_2"/>
    <property type="match status" value="1"/>
</dbReference>
<evidence type="ECO:0000313" key="5">
    <source>
        <dbReference type="EMBL" id="KAB1074356.1"/>
    </source>
</evidence>